<feature type="non-terminal residue" evidence="2">
    <location>
        <position position="100"/>
    </location>
</feature>
<keyword evidence="3" id="KW-1185">Reference proteome</keyword>
<protein>
    <submittedName>
        <fullName evidence="2">Uncharacterized protein</fullName>
    </submittedName>
</protein>
<sequence length="100" mass="10730">ILIEPFEKEKSVDVVMKKLAQTVGDINGGGNPPNSNLNEALNVANSKTTKLSLFVENSQSPTDRQSSHHGSSKHGDVSPSLTTEKADPTVRVVVNFEALM</sequence>
<comment type="caution">
    <text evidence="2">The sequence shown here is derived from an EMBL/GenBank/DDBJ whole genome shotgun (WGS) entry which is preliminary data.</text>
</comment>
<feature type="region of interest" description="Disordered" evidence="1">
    <location>
        <begin position="55"/>
        <end position="87"/>
    </location>
</feature>
<name>A0AA38GWV3_TAXCH</name>
<dbReference type="AlphaFoldDB" id="A0AA38GWV3"/>
<reference evidence="2 3" key="1">
    <citation type="journal article" date="2021" name="Nat. Plants">
        <title>The Taxus genome provides insights into paclitaxel biosynthesis.</title>
        <authorList>
            <person name="Xiong X."/>
            <person name="Gou J."/>
            <person name="Liao Q."/>
            <person name="Li Y."/>
            <person name="Zhou Q."/>
            <person name="Bi G."/>
            <person name="Li C."/>
            <person name="Du R."/>
            <person name="Wang X."/>
            <person name="Sun T."/>
            <person name="Guo L."/>
            <person name="Liang H."/>
            <person name="Lu P."/>
            <person name="Wu Y."/>
            <person name="Zhang Z."/>
            <person name="Ro D.K."/>
            <person name="Shang Y."/>
            <person name="Huang S."/>
            <person name="Yan J."/>
        </authorList>
    </citation>
    <scope>NUCLEOTIDE SEQUENCE [LARGE SCALE GENOMIC DNA]</scope>
    <source>
        <strain evidence="2">Ta-2019</strain>
    </source>
</reference>
<proteinExistence type="predicted"/>
<dbReference type="EMBL" id="JAHRHJ020000001">
    <property type="protein sequence ID" value="KAH9330931.1"/>
    <property type="molecule type" value="Genomic_DNA"/>
</dbReference>
<organism evidence="2 3">
    <name type="scientific">Taxus chinensis</name>
    <name type="common">Chinese yew</name>
    <name type="synonym">Taxus wallichiana var. chinensis</name>
    <dbReference type="NCBI Taxonomy" id="29808"/>
    <lineage>
        <taxon>Eukaryota</taxon>
        <taxon>Viridiplantae</taxon>
        <taxon>Streptophyta</taxon>
        <taxon>Embryophyta</taxon>
        <taxon>Tracheophyta</taxon>
        <taxon>Spermatophyta</taxon>
        <taxon>Pinopsida</taxon>
        <taxon>Pinidae</taxon>
        <taxon>Conifers II</taxon>
        <taxon>Cupressales</taxon>
        <taxon>Taxaceae</taxon>
        <taxon>Taxus</taxon>
    </lineage>
</organism>
<accession>A0AA38GWV3</accession>
<feature type="non-terminal residue" evidence="2">
    <location>
        <position position="1"/>
    </location>
</feature>
<dbReference type="Proteomes" id="UP000824469">
    <property type="component" value="Unassembled WGS sequence"/>
</dbReference>
<evidence type="ECO:0000313" key="2">
    <source>
        <dbReference type="EMBL" id="KAH9330931.1"/>
    </source>
</evidence>
<gene>
    <name evidence="2" type="ORF">KI387_003039</name>
</gene>
<evidence type="ECO:0000313" key="3">
    <source>
        <dbReference type="Proteomes" id="UP000824469"/>
    </source>
</evidence>
<evidence type="ECO:0000256" key="1">
    <source>
        <dbReference type="SAM" id="MobiDB-lite"/>
    </source>
</evidence>
<feature type="compositionally biased region" description="Polar residues" evidence="1">
    <location>
        <begin position="55"/>
        <end position="64"/>
    </location>
</feature>